<dbReference type="InParanoid" id="G3HQP5"/>
<protein>
    <submittedName>
        <fullName evidence="1">Uncharacterized protein</fullName>
    </submittedName>
</protein>
<accession>G3HQP5</accession>
<evidence type="ECO:0000313" key="1">
    <source>
        <dbReference type="EMBL" id="EGW09074.1"/>
    </source>
</evidence>
<reference evidence="2" key="1">
    <citation type="journal article" date="2011" name="Nat. Biotechnol.">
        <title>The genomic sequence of the Chinese hamster ovary (CHO)-K1 cell line.</title>
        <authorList>
            <person name="Xu X."/>
            <person name="Nagarajan H."/>
            <person name="Lewis N.E."/>
            <person name="Pan S."/>
            <person name="Cai Z."/>
            <person name="Liu X."/>
            <person name="Chen W."/>
            <person name="Xie M."/>
            <person name="Wang W."/>
            <person name="Hammond S."/>
            <person name="Andersen M.R."/>
            <person name="Neff N."/>
            <person name="Passarelli B."/>
            <person name="Koh W."/>
            <person name="Fan H.C."/>
            <person name="Wang J."/>
            <person name="Gui Y."/>
            <person name="Lee K.H."/>
            <person name="Betenbaugh M.J."/>
            <person name="Quake S.R."/>
            <person name="Famili I."/>
            <person name="Palsson B.O."/>
            <person name="Wang J."/>
        </authorList>
    </citation>
    <scope>NUCLEOTIDE SEQUENCE [LARGE SCALE GENOMIC DNA]</scope>
    <source>
        <strain evidence="2">CHO K1 cell line</strain>
    </source>
</reference>
<dbReference type="EMBL" id="JH000617">
    <property type="protein sequence ID" value="EGW09074.1"/>
    <property type="molecule type" value="Genomic_DNA"/>
</dbReference>
<dbReference type="AlphaFoldDB" id="G3HQP5"/>
<name>G3HQP5_CRIGR</name>
<proteinExistence type="predicted"/>
<evidence type="ECO:0000313" key="2">
    <source>
        <dbReference type="Proteomes" id="UP000001075"/>
    </source>
</evidence>
<gene>
    <name evidence="1" type="ORF">I79_013150</name>
</gene>
<organism evidence="1 2">
    <name type="scientific">Cricetulus griseus</name>
    <name type="common">Chinese hamster</name>
    <name type="synonym">Cricetulus barabensis griseus</name>
    <dbReference type="NCBI Taxonomy" id="10029"/>
    <lineage>
        <taxon>Eukaryota</taxon>
        <taxon>Metazoa</taxon>
        <taxon>Chordata</taxon>
        <taxon>Craniata</taxon>
        <taxon>Vertebrata</taxon>
        <taxon>Euteleostomi</taxon>
        <taxon>Mammalia</taxon>
        <taxon>Eutheria</taxon>
        <taxon>Euarchontoglires</taxon>
        <taxon>Glires</taxon>
        <taxon>Rodentia</taxon>
        <taxon>Myomorpha</taxon>
        <taxon>Muroidea</taxon>
        <taxon>Cricetidae</taxon>
        <taxon>Cricetinae</taxon>
        <taxon>Cricetulus</taxon>
    </lineage>
</organism>
<sequence length="64" mass="7288">MKMNTHITCISHTHTARCNGHLGAPQAKLCEEGYSRDKKSVAPVGWDYKSEFQDSFQTHREILP</sequence>
<dbReference type="Proteomes" id="UP000001075">
    <property type="component" value="Unassembled WGS sequence"/>
</dbReference>